<dbReference type="PRINTS" id="PR00469">
    <property type="entry name" value="PNDRDTASEII"/>
</dbReference>
<accession>A0A4R5YDT1</accession>
<proteinExistence type="predicted"/>
<protein>
    <submittedName>
        <fullName evidence="2">Portal protein</fullName>
    </submittedName>
</protein>
<sequence>MNNEDSSTNGTGTVLDTLVIGGGQAGLAMGYFLKAQKRKFLILDASQRTGDAWRQRWDSLRVFTPAKYDGLPGAPFPADRLSFPTKDELADYLEWYAAEFELPVNHGVRVDRLWRESDRYVATANGHRWEARNVVVATGSTQTPEVPAFAAGLAPSVKQLHSSQYRNPQQLQAGPVLVVGLGNSGAEIGLEVSRTRPSLVAGKPTGEIPVRHGKAAARYAFPVVRFLGLHILTLGTPVGRKVAPLLKAHAEPLIRTKTKDLVAAGVRVVPRVAGVVDGMPALADGTRLEVSNVIWCTGFREDFSWIDPALLDGGAMPRQWRGVALDSPGLFFLGQRFLYAEVSDTLPGLSRDARYLAAKIPAPAVLGSAVAAA</sequence>
<dbReference type="InterPro" id="IPR050982">
    <property type="entry name" value="Auxin_biosynth/cation_transpt"/>
</dbReference>
<dbReference type="Pfam" id="PF13738">
    <property type="entry name" value="Pyr_redox_3"/>
    <property type="match status" value="1"/>
</dbReference>
<dbReference type="PANTHER" id="PTHR43539">
    <property type="entry name" value="FLAVIN-BINDING MONOOXYGENASE-LIKE PROTEIN (AFU_ORTHOLOGUE AFUA_4G09220)"/>
    <property type="match status" value="1"/>
</dbReference>
<keyword evidence="1" id="KW-0560">Oxidoreductase</keyword>
<dbReference type="Gene3D" id="3.50.50.60">
    <property type="entry name" value="FAD/NAD(P)-binding domain"/>
    <property type="match status" value="1"/>
</dbReference>
<dbReference type="STRING" id="683150.G205_05816"/>
<name>A0A4R5YDT1_9MICC</name>
<gene>
    <name evidence="2" type="ORF">E2R57_01795</name>
</gene>
<organism evidence="2 3">
    <name type="scientific">Arthrobacter nitrophenolicus</name>
    <dbReference type="NCBI Taxonomy" id="683150"/>
    <lineage>
        <taxon>Bacteria</taxon>
        <taxon>Bacillati</taxon>
        <taxon>Actinomycetota</taxon>
        <taxon>Actinomycetes</taxon>
        <taxon>Micrococcales</taxon>
        <taxon>Micrococcaceae</taxon>
        <taxon>Arthrobacter</taxon>
    </lineage>
</organism>
<comment type="caution">
    <text evidence="2">The sequence shown here is derived from an EMBL/GenBank/DDBJ whole genome shotgun (WGS) entry which is preliminary data.</text>
</comment>
<dbReference type="Proteomes" id="UP000294621">
    <property type="component" value="Unassembled WGS sequence"/>
</dbReference>
<reference evidence="2 3" key="1">
    <citation type="submission" date="2019-03" db="EMBL/GenBank/DDBJ databases">
        <title>Genome Sequencing and Assembly of Various Microbes Isolated from Partially Reclaimed Soil and Acid Mine Drainage (AMD) Site.</title>
        <authorList>
            <person name="Steinbock B."/>
            <person name="Bechtold R."/>
            <person name="Sevigny J.L."/>
            <person name="Thomas D."/>
            <person name="Cuthill L.R."/>
            <person name="Aveiro Johannsen E.J."/>
            <person name="Thomas K."/>
            <person name="Ghosh A."/>
        </authorList>
    </citation>
    <scope>NUCLEOTIDE SEQUENCE [LARGE SCALE GENOMIC DNA]</scope>
    <source>
        <strain evidence="2 3">S-A1</strain>
    </source>
</reference>
<dbReference type="EMBL" id="SMZQ01000001">
    <property type="protein sequence ID" value="TDL41422.1"/>
    <property type="molecule type" value="Genomic_DNA"/>
</dbReference>
<dbReference type="InterPro" id="IPR036188">
    <property type="entry name" value="FAD/NAD-bd_sf"/>
</dbReference>
<dbReference type="AlphaFoldDB" id="A0A4R5YDT1"/>
<dbReference type="GO" id="GO:0004497">
    <property type="term" value="F:monooxygenase activity"/>
    <property type="evidence" value="ECO:0007669"/>
    <property type="project" value="TreeGrafter"/>
</dbReference>
<evidence type="ECO:0000256" key="1">
    <source>
        <dbReference type="ARBA" id="ARBA00023002"/>
    </source>
</evidence>
<dbReference type="PRINTS" id="PR00368">
    <property type="entry name" value="FADPNR"/>
</dbReference>
<dbReference type="SUPFAM" id="SSF51905">
    <property type="entry name" value="FAD/NAD(P)-binding domain"/>
    <property type="match status" value="1"/>
</dbReference>
<dbReference type="PANTHER" id="PTHR43539:SF78">
    <property type="entry name" value="FLAVIN-CONTAINING MONOOXYGENASE"/>
    <property type="match status" value="1"/>
</dbReference>
<dbReference type="GO" id="GO:0050660">
    <property type="term" value="F:flavin adenine dinucleotide binding"/>
    <property type="evidence" value="ECO:0007669"/>
    <property type="project" value="TreeGrafter"/>
</dbReference>
<evidence type="ECO:0000313" key="3">
    <source>
        <dbReference type="Proteomes" id="UP000294621"/>
    </source>
</evidence>
<dbReference type="OrthoDB" id="9808049at2"/>
<evidence type="ECO:0000313" key="2">
    <source>
        <dbReference type="EMBL" id="TDL41422.1"/>
    </source>
</evidence>
<dbReference type="RefSeq" id="WP_133345909.1">
    <property type="nucleotide sequence ID" value="NZ_SMZQ01000001.1"/>
</dbReference>